<protein>
    <recommendedName>
        <fullName evidence="4">Carbohydrate esterase family 16 protein</fullName>
    </recommendedName>
</protein>
<dbReference type="Pfam" id="PF00657">
    <property type="entry name" value="Lipase_GDSL"/>
    <property type="match status" value="1"/>
</dbReference>
<gene>
    <name evidence="2" type="ORF">BD626DRAFT_500942</name>
</gene>
<dbReference type="OrthoDB" id="1600564at2759"/>
<organism evidence="2 3">
    <name type="scientific">Schizophyllum amplum</name>
    <dbReference type="NCBI Taxonomy" id="97359"/>
    <lineage>
        <taxon>Eukaryota</taxon>
        <taxon>Fungi</taxon>
        <taxon>Dikarya</taxon>
        <taxon>Basidiomycota</taxon>
        <taxon>Agaricomycotina</taxon>
        <taxon>Agaricomycetes</taxon>
        <taxon>Agaricomycetidae</taxon>
        <taxon>Agaricales</taxon>
        <taxon>Schizophyllaceae</taxon>
        <taxon>Schizophyllum</taxon>
    </lineage>
</organism>
<reference evidence="2 3" key="1">
    <citation type="journal article" date="2019" name="New Phytol.">
        <title>Comparative genomics reveals unique wood-decay strategies and fruiting body development in the Schizophyllaceae.</title>
        <authorList>
            <person name="Almasi E."/>
            <person name="Sahu N."/>
            <person name="Krizsan K."/>
            <person name="Balint B."/>
            <person name="Kovacs G.M."/>
            <person name="Kiss B."/>
            <person name="Cseklye J."/>
            <person name="Drula E."/>
            <person name="Henrissat B."/>
            <person name="Nagy I."/>
            <person name="Chovatia M."/>
            <person name="Adam C."/>
            <person name="LaButti K."/>
            <person name="Lipzen A."/>
            <person name="Riley R."/>
            <person name="Grigoriev I.V."/>
            <person name="Nagy L.G."/>
        </authorList>
    </citation>
    <scope>NUCLEOTIDE SEQUENCE [LARGE SCALE GENOMIC DNA]</scope>
    <source>
        <strain evidence="2 3">NL-1724</strain>
    </source>
</reference>
<dbReference type="EMBL" id="VDMD01000016">
    <property type="protein sequence ID" value="TRM61411.1"/>
    <property type="molecule type" value="Genomic_DNA"/>
</dbReference>
<dbReference type="GO" id="GO:0016788">
    <property type="term" value="F:hydrolase activity, acting on ester bonds"/>
    <property type="evidence" value="ECO:0007669"/>
    <property type="project" value="InterPro"/>
</dbReference>
<proteinExistence type="predicted"/>
<comment type="caution">
    <text evidence="2">The sequence shown here is derived from an EMBL/GenBank/DDBJ whole genome shotgun (WGS) entry which is preliminary data.</text>
</comment>
<dbReference type="STRING" id="97359.A0A550C9C8"/>
<evidence type="ECO:0000313" key="2">
    <source>
        <dbReference type="EMBL" id="TRM61411.1"/>
    </source>
</evidence>
<evidence type="ECO:0000313" key="3">
    <source>
        <dbReference type="Proteomes" id="UP000320762"/>
    </source>
</evidence>
<name>A0A550C9C8_9AGAR</name>
<dbReference type="InterPro" id="IPR036514">
    <property type="entry name" value="SGNH_hydro_sf"/>
</dbReference>
<keyword evidence="3" id="KW-1185">Reference proteome</keyword>
<keyword evidence="1" id="KW-0732">Signal</keyword>
<sequence>MLSLTACTVLSSAAIAYARRQNNLPGPSCGTLTGTVADVNAGIDPDKFKTIVAFGDSYTDGGKADGSALDPPVLVPPNSEAGGRSTDGPTWIEYVAQDMSDANLMDYAQSGACIDLDLWPSNPKKVDFIGQMNTFLAQSNALDPDTTLYTIFFGINDYEASKIDGDHMQEAANVLLDQLTTLASEPTSARNFLVADVYGRGVHTASGEAFKQTIFDGLADLREQGASFAYIDFSAIWDGVLGSDPGYAAFGYTSPDACTECTTDCDQYGWCQDWAHWFYWIGGHPSTQTMRIMADLVSEVLTECVVN</sequence>
<dbReference type="Proteomes" id="UP000320762">
    <property type="component" value="Unassembled WGS sequence"/>
</dbReference>
<dbReference type="SUPFAM" id="SSF52266">
    <property type="entry name" value="SGNH hydrolase"/>
    <property type="match status" value="1"/>
</dbReference>
<evidence type="ECO:0008006" key="4">
    <source>
        <dbReference type="Google" id="ProtNLM"/>
    </source>
</evidence>
<evidence type="ECO:0000256" key="1">
    <source>
        <dbReference type="SAM" id="SignalP"/>
    </source>
</evidence>
<feature type="chain" id="PRO_5021945235" description="Carbohydrate esterase family 16 protein" evidence="1">
    <location>
        <begin position="19"/>
        <end position="307"/>
    </location>
</feature>
<feature type="signal peptide" evidence="1">
    <location>
        <begin position="1"/>
        <end position="18"/>
    </location>
</feature>
<dbReference type="Gene3D" id="3.40.50.1110">
    <property type="entry name" value="SGNH hydrolase"/>
    <property type="match status" value="1"/>
</dbReference>
<accession>A0A550C9C8</accession>
<dbReference type="AlphaFoldDB" id="A0A550C9C8"/>
<dbReference type="InterPro" id="IPR001087">
    <property type="entry name" value="GDSL"/>
</dbReference>